<comment type="caution">
    <text evidence="1">The sequence shown here is derived from an EMBL/GenBank/DDBJ whole genome shotgun (WGS) entry which is preliminary data.</text>
</comment>
<gene>
    <name evidence="1" type="ORF">O9H85_35140</name>
</gene>
<dbReference type="EMBL" id="JAQAGZ010000039">
    <property type="protein sequence ID" value="MCZ8517486.1"/>
    <property type="molecule type" value="Genomic_DNA"/>
</dbReference>
<organism evidence="1 2">
    <name type="scientific">Paenibacillus gyeongsangnamensis</name>
    <dbReference type="NCBI Taxonomy" id="3388067"/>
    <lineage>
        <taxon>Bacteria</taxon>
        <taxon>Bacillati</taxon>
        <taxon>Bacillota</taxon>
        <taxon>Bacilli</taxon>
        <taxon>Bacillales</taxon>
        <taxon>Paenibacillaceae</taxon>
        <taxon>Paenibacillus</taxon>
    </lineage>
</organism>
<name>A0ABT4QKT3_9BACL</name>
<keyword evidence="2" id="KW-1185">Reference proteome</keyword>
<accession>A0ABT4QKT3</accession>
<dbReference type="RefSeq" id="WP_269886012.1">
    <property type="nucleotide sequence ID" value="NZ_JAQAGZ010000039.1"/>
</dbReference>
<evidence type="ECO:0000313" key="2">
    <source>
        <dbReference type="Proteomes" id="UP001527882"/>
    </source>
</evidence>
<reference evidence="1 2" key="1">
    <citation type="submission" date="2022-12" db="EMBL/GenBank/DDBJ databases">
        <title>Draft genome sequence of Paenibacillus sp. dW9.</title>
        <authorList>
            <person name="Choi E.-W."/>
            <person name="Kim D.-U."/>
        </authorList>
    </citation>
    <scope>NUCLEOTIDE SEQUENCE [LARGE SCALE GENOMIC DNA]</scope>
    <source>
        <strain evidence="2">dW9</strain>
    </source>
</reference>
<proteinExistence type="predicted"/>
<protein>
    <submittedName>
        <fullName evidence="1">Uncharacterized protein</fullName>
    </submittedName>
</protein>
<evidence type="ECO:0000313" key="1">
    <source>
        <dbReference type="EMBL" id="MCZ8517486.1"/>
    </source>
</evidence>
<dbReference type="Proteomes" id="UP001527882">
    <property type="component" value="Unassembled WGS sequence"/>
</dbReference>
<sequence length="59" mass="7125">MRIVDFAEKELKFNLSCIQKDLLKLLENDSDFLRYVKKKSHTMVQVIDIYDKWSKNKFA</sequence>